<sequence length="170" mass="18258">MSGIFASLVASALPLSGTSAAQQELPTPGDTYLISRDRGGEFTGSHKIYPSSSDGLYQVTYCGRAYYVLPYTVAWTQLEVENKRAVKVEYNFGKGWRPLCDNPDQQVTLANLGIALDAAEVVAAYRRLAEDPASSAPSHGGNRFSAISKAFREKPEETGNSSASGSYHAN</sequence>
<keyword evidence="4" id="KW-1185">Reference proteome</keyword>
<proteinExistence type="predicted"/>
<feature type="compositionally biased region" description="Polar residues" evidence="1">
    <location>
        <begin position="158"/>
        <end position="170"/>
    </location>
</feature>
<gene>
    <name evidence="3" type="ORF">ACFSC7_01710</name>
</gene>
<reference evidence="4" key="1">
    <citation type="journal article" date="2019" name="Int. J. Syst. Evol. Microbiol.">
        <title>The Global Catalogue of Microorganisms (GCM) 10K type strain sequencing project: providing services to taxonomists for standard genome sequencing and annotation.</title>
        <authorList>
            <consortium name="The Broad Institute Genomics Platform"/>
            <consortium name="The Broad Institute Genome Sequencing Center for Infectious Disease"/>
            <person name="Wu L."/>
            <person name="Ma J."/>
        </authorList>
    </citation>
    <scope>NUCLEOTIDE SEQUENCE [LARGE SCALE GENOMIC DNA]</scope>
    <source>
        <strain evidence="4">JCM 3369</strain>
    </source>
</reference>
<protein>
    <recommendedName>
        <fullName evidence="5">KTSC domain-containing protein</fullName>
    </recommendedName>
</protein>
<feature type="signal peptide" evidence="2">
    <location>
        <begin position="1"/>
        <end position="21"/>
    </location>
</feature>
<dbReference type="EMBL" id="JBHUFA010000001">
    <property type="protein sequence ID" value="MFD1694214.1"/>
    <property type="molecule type" value="Genomic_DNA"/>
</dbReference>
<evidence type="ECO:0000256" key="2">
    <source>
        <dbReference type="SAM" id="SignalP"/>
    </source>
</evidence>
<feature type="region of interest" description="Disordered" evidence="1">
    <location>
        <begin position="132"/>
        <end position="170"/>
    </location>
</feature>
<dbReference type="RefSeq" id="WP_149891909.1">
    <property type="nucleotide sequence ID" value="NZ_JBHUFA010000001.1"/>
</dbReference>
<evidence type="ECO:0008006" key="5">
    <source>
        <dbReference type="Google" id="ProtNLM"/>
    </source>
</evidence>
<keyword evidence="2" id="KW-0732">Signal</keyword>
<evidence type="ECO:0000313" key="4">
    <source>
        <dbReference type="Proteomes" id="UP001597327"/>
    </source>
</evidence>
<name>A0ABW4JRK5_9HYPH</name>
<accession>A0ABW4JRK5</accession>
<feature type="chain" id="PRO_5046400958" description="KTSC domain-containing protein" evidence="2">
    <location>
        <begin position="22"/>
        <end position="170"/>
    </location>
</feature>
<evidence type="ECO:0000256" key="1">
    <source>
        <dbReference type="SAM" id="MobiDB-lite"/>
    </source>
</evidence>
<dbReference type="Proteomes" id="UP001597327">
    <property type="component" value="Unassembled WGS sequence"/>
</dbReference>
<evidence type="ECO:0000313" key="3">
    <source>
        <dbReference type="EMBL" id="MFD1694214.1"/>
    </source>
</evidence>
<comment type="caution">
    <text evidence="3">The sequence shown here is derived from an EMBL/GenBank/DDBJ whole genome shotgun (WGS) entry which is preliminary data.</text>
</comment>
<organism evidence="3 4">
    <name type="scientific">Roseibium aestuarii</name>
    <dbReference type="NCBI Taxonomy" id="2600299"/>
    <lineage>
        <taxon>Bacteria</taxon>
        <taxon>Pseudomonadati</taxon>
        <taxon>Pseudomonadota</taxon>
        <taxon>Alphaproteobacteria</taxon>
        <taxon>Hyphomicrobiales</taxon>
        <taxon>Stappiaceae</taxon>
        <taxon>Roseibium</taxon>
    </lineage>
</organism>